<keyword evidence="4" id="KW-1185">Reference proteome</keyword>
<dbReference type="PANTHER" id="PTHR45712">
    <property type="entry name" value="AGAP008170-PA"/>
    <property type="match status" value="1"/>
</dbReference>
<accession>A0A1E4RSI1</accession>
<dbReference type="Proteomes" id="UP000095085">
    <property type="component" value="Unassembled WGS sequence"/>
</dbReference>
<dbReference type="EMBL" id="KV454538">
    <property type="protein sequence ID" value="ODV70239.1"/>
    <property type="molecule type" value="Genomic_DNA"/>
</dbReference>
<dbReference type="RefSeq" id="XP_020079306.1">
    <property type="nucleotide sequence ID" value="XM_020219978.1"/>
</dbReference>
<sequence>MSFLTRYFPNLPDDIIVEICDQLPKEYLFEFLLYLKETNIRSLIIEKYFNNELHFILSPTRRSHSCYDSLVDIHGFALIEEFLDNNPDINPRLIKIITGGDFRSLENLVLQYNQRFNGQVDKIHLQIENYELDSDDFIFLINNLSNITRIQLSGIKLTKILKNLKQNQLANLKNCKELVLLGHGINDWSNIQLPPLLNHLDLSWRSTCDVTTITLSNSIEHIYWNQAGINSDVLTKINFPNNLKTLMLTYNNLLTIDLKDLPPSLETLDLSYNVLTNFIIDDNSQWPVNLNTLILSSNHLTNGSLTNLSKIDWPSNMKNFKIDENPFDSLVDLKLPMNLDYLNILNNNLKNLLVMDYNNPSDSYPFFQFPVWLDSLDLSNSDFNYTNFNDPTKRIRFPDTLTSLNLSECNIYHLNHFIFPISLKKLSLTGNKISDLNDYNDTHVNWGKMINLAELELYFNEIDALANWICPPNLKILDLRLNKLSQLTPSYPMFNPNDAFTNLKTLKIDENQINFIDPNCKLPKNLLHLSLETNLIENFPFSNGFIDSNLHYLNLKNNLINNIDFHDGSHSSLIQIDLTANNLLKSLQTKNLFHEWYDQLEACLGKKISQRKRNINRQLDFI</sequence>
<dbReference type="PROSITE" id="PS51450">
    <property type="entry name" value="LRR"/>
    <property type="match status" value="2"/>
</dbReference>
<evidence type="ECO:0000313" key="4">
    <source>
        <dbReference type="Proteomes" id="UP000095085"/>
    </source>
</evidence>
<dbReference type="InterPro" id="IPR032675">
    <property type="entry name" value="LRR_dom_sf"/>
</dbReference>
<name>A0A1E4RSI1_9ASCO</name>
<evidence type="ECO:0000256" key="1">
    <source>
        <dbReference type="ARBA" id="ARBA00022614"/>
    </source>
</evidence>
<keyword evidence="1" id="KW-0433">Leucine-rich repeat</keyword>
<organism evidence="3 4">
    <name type="scientific">Hyphopichia burtonii NRRL Y-1933</name>
    <dbReference type="NCBI Taxonomy" id="984485"/>
    <lineage>
        <taxon>Eukaryota</taxon>
        <taxon>Fungi</taxon>
        <taxon>Dikarya</taxon>
        <taxon>Ascomycota</taxon>
        <taxon>Saccharomycotina</taxon>
        <taxon>Pichiomycetes</taxon>
        <taxon>Debaryomycetaceae</taxon>
        <taxon>Hyphopichia</taxon>
    </lineage>
</organism>
<dbReference type="GeneID" id="30994528"/>
<dbReference type="InterPro" id="IPR001611">
    <property type="entry name" value="Leu-rich_rpt"/>
</dbReference>
<dbReference type="Gene3D" id="3.80.10.10">
    <property type="entry name" value="Ribonuclease Inhibitor"/>
    <property type="match status" value="2"/>
</dbReference>
<dbReference type="PANTHER" id="PTHR45712:SF22">
    <property type="entry name" value="INSULIN-LIKE GROWTH FACTOR-BINDING PROTEIN COMPLEX ACID LABILE SUBUNIT"/>
    <property type="match status" value="1"/>
</dbReference>
<keyword evidence="2" id="KW-0677">Repeat</keyword>
<protein>
    <submittedName>
        <fullName evidence="3">L domain-like protein</fullName>
    </submittedName>
</protein>
<dbReference type="AlphaFoldDB" id="A0A1E4RSI1"/>
<dbReference type="OrthoDB" id="4073735at2759"/>
<proteinExistence type="predicted"/>
<dbReference type="STRING" id="984485.A0A1E4RSI1"/>
<evidence type="ECO:0000313" key="3">
    <source>
        <dbReference type="EMBL" id="ODV70239.1"/>
    </source>
</evidence>
<dbReference type="SUPFAM" id="SSF52058">
    <property type="entry name" value="L domain-like"/>
    <property type="match status" value="1"/>
</dbReference>
<dbReference type="InterPro" id="IPR050333">
    <property type="entry name" value="SLRP"/>
</dbReference>
<evidence type="ECO:0000256" key="2">
    <source>
        <dbReference type="ARBA" id="ARBA00022737"/>
    </source>
</evidence>
<gene>
    <name evidence="3" type="ORF">HYPBUDRAFT_146596</name>
</gene>
<reference evidence="4" key="1">
    <citation type="submission" date="2016-05" db="EMBL/GenBank/DDBJ databases">
        <title>Comparative genomics of biotechnologically important yeasts.</title>
        <authorList>
            <consortium name="DOE Joint Genome Institute"/>
            <person name="Riley R."/>
            <person name="Haridas S."/>
            <person name="Wolfe K.H."/>
            <person name="Lopes M.R."/>
            <person name="Hittinger C.T."/>
            <person name="Goker M."/>
            <person name="Salamov A."/>
            <person name="Wisecaver J."/>
            <person name="Long T.M."/>
            <person name="Aerts A.L."/>
            <person name="Barry K."/>
            <person name="Choi C."/>
            <person name="Clum A."/>
            <person name="Coughlan A.Y."/>
            <person name="Deshpande S."/>
            <person name="Douglass A.P."/>
            <person name="Hanson S.J."/>
            <person name="Klenk H.-P."/>
            <person name="Labutti K."/>
            <person name="Lapidus A."/>
            <person name="Lindquist E."/>
            <person name="Lipzen A."/>
            <person name="Meier-Kolthoff J.P."/>
            <person name="Ohm R.A."/>
            <person name="Otillar R.P."/>
            <person name="Pangilinan J."/>
            <person name="Peng Y."/>
            <person name="Rokas A."/>
            <person name="Rosa C.A."/>
            <person name="Scheuner C."/>
            <person name="Sibirny A.A."/>
            <person name="Slot J.C."/>
            <person name="Stielow J.B."/>
            <person name="Sun H."/>
            <person name="Kurtzman C.P."/>
            <person name="Blackwell M."/>
            <person name="Grigoriev I.V."/>
            <person name="Jeffries T.W."/>
        </authorList>
    </citation>
    <scope>NUCLEOTIDE SEQUENCE [LARGE SCALE GENOMIC DNA]</scope>
    <source>
        <strain evidence="4">NRRL Y-1933</strain>
    </source>
</reference>